<evidence type="ECO:0000256" key="1">
    <source>
        <dbReference type="ARBA" id="ARBA00022801"/>
    </source>
</evidence>
<dbReference type="InterPro" id="IPR016035">
    <property type="entry name" value="Acyl_Trfase/lysoPLipase"/>
</dbReference>
<dbReference type="Proteomes" id="UP000301751">
    <property type="component" value="Unassembled WGS sequence"/>
</dbReference>
<dbReference type="OrthoDB" id="5290098at2"/>
<feature type="short sequence motif" description="DGA/G" evidence="4">
    <location>
        <begin position="169"/>
        <end position="171"/>
    </location>
</feature>
<feature type="short sequence motif" description="GXSXG" evidence="4">
    <location>
        <begin position="53"/>
        <end position="57"/>
    </location>
</feature>
<evidence type="ECO:0000313" key="6">
    <source>
        <dbReference type="EMBL" id="GCL63074.1"/>
    </source>
</evidence>
<comment type="caution">
    <text evidence="6">The sequence shown here is derived from an EMBL/GenBank/DDBJ whole genome shotgun (WGS) entry which is preliminary data.</text>
</comment>
<reference evidence="7" key="1">
    <citation type="submission" date="2019-03" db="EMBL/GenBank/DDBJ databases">
        <title>Aquabacterium pictum sp.nov., the first bacteriochlorophyll a-containing freshwater bacterium in the genus Aquabacterium of the class Betaproteobacteria.</title>
        <authorList>
            <person name="Hirose S."/>
            <person name="Tank M."/>
            <person name="Hara E."/>
            <person name="Tamaki H."/>
            <person name="Takaichi S."/>
            <person name="Haruta S."/>
            <person name="Hanada S."/>
        </authorList>
    </citation>
    <scope>NUCLEOTIDE SEQUENCE [LARGE SCALE GENOMIC DNA]</scope>
    <source>
        <strain evidence="7">W35</strain>
    </source>
</reference>
<protein>
    <submittedName>
        <fullName evidence="6">Serine protease</fullName>
    </submittedName>
</protein>
<keyword evidence="3 4" id="KW-0443">Lipid metabolism</keyword>
<dbReference type="GO" id="GO:0008233">
    <property type="term" value="F:peptidase activity"/>
    <property type="evidence" value="ECO:0007669"/>
    <property type="project" value="UniProtKB-KW"/>
</dbReference>
<dbReference type="SUPFAM" id="SSF52151">
    <property type="entry name" value="FabD/lysophospholipase-like"/>
    <property type="match status" value="1"/>
</dbReference>
<feature type="active site" description="Nucleophile" evidence="4">
    <location>
        <position position="55"/>
    </location>
</feature>
<feature type="domain" description="PNPLA" evidence="5">
    <location>
        <begin position="22"/>
        <end position="182"/>
    </location>
</feature>
<dbReference type="GO" id="GO:0016042">
    <property type="term" value="P:lipid catabolic process"/>
    <property type="evidence" value="ECO:0007669"/>
    <property type="project" value="UniProtKB-UniRule"/>
</dbReference>
<sequence length="306" mass="32629">MDAPHLPTAPATAAGTTPTVSLVLGSGGARGLAHIGVIQWLTEQGYAIQSIAGSSIGALIGGIYANRKLDVYADWVLALERMHVLRLLDPTIGSAGLFKGERIIQVLRELVGDAEIATLPIRFTAVATDLESGEEVWLRQGPLFDAIRASMATPSVFTPARRGGRTLVDGAVVNPVPVAPTVDDATDLTIAVDLSGPVELRPPPVADTPHGDNRYRRQILKFVDSLRPQRKADGDGRGLIDVAFASMQTMQDTITRLKLSGCPPDVLVQVPRNACGFFEFWRAEELIALGRERAAQAMAAALQARG</sequence>
<dbReference type="EMBL" id="BJCL01000004">
    <property type="protein sequence ID" value="GCL63074.1"/>
    <property type="molecule type" value="Genomic_DNA"/>
</dbReference>
<dbReference type="PROSITE" id="PS51635">
    <property type="entry name" value="PNPLA"/>
    <property type="match status" value="1"/>
</dbReference>
<keyword evidence="2 4" id="KW-0442">Lipid degradation</keyword>
<feature type="active site" description="Proton acceptor" evidence="4">
    <location>
        <position position="169"/>
    </location>
</feature>
<dbReference type="Gene3D" id="3.40.1090.10">
    <property type="entry name" value="Cytosolic phospholipase A2 catalytic domain"/>
    <property type="match status" value="2"/>
</dbReference>
<dbReference type="PANTHER" id="PTHR14226:SF76">
    <property type="entry name" value="NTE FAMILY PROTEIN RSSA"/>
    <property type="match status" value="1"/>
</dbReference>
<dbReference type="GO" id="GO:0006508">
    <property type="term" value="P:proteolysis"/>
    <property type="evidence" value="ECO:0007669"/>
    <property type="project" value="UniProtKB-KW"/>
</dbReference>
<gene>
    <name evidence="6" type="primary">rssA</name>
    <name evidence="6" type="ORF">AQPW35_21550</name>
</gene>
<dbReference type="InterPro" id="IPR002641">
    <property type="entry name" value="PNPLA_dom"/>
</dbReference>
<evidence type="ECO:0000259" key="5">
    <source>
        <dbReference type="PROSITE" id="PS51635"/>
    </source>
</evidence>
<name>A0A480ANB2_9BURK</name>
<evidence type="ECO:0000256" key="3">
    <source>
        <dbReference type="ARBA" id="ARBA00023098"/>
    </source>
</evidence>
<evidence type="ECO:0000256" key="2">
    <source>
        <dbReference type="ARBA" id="ARBA00022963"/>
    </source>
</evidence>
<evidence type="ECO:0000256" key="4">
    <source>
        <dbReference type="PROSITE-ProRule" id="PRU01161"/>
    </source>
</evidence>
<dbReference type="AlphaFoldDB" id="A0A480ANB2"/>
<dbReference type="RefSeq" id="WP_137732819.1">
    <property type="nucleotide sequence ID" value="NZ_BJCL01000004.1"/>
</dbReference>
<organism evidence="6 7">
    <name type="scientific">Pseudaquabacterium pictum</name>
    <dbReference type="NCBI Taxonomy" id="2315236"/>
    <lineage>
        <taxon>Bacteria</taxon>
        <taxon>Pseudomonadati</taxon>
        <taxon>Pseudomonadota</taxon>
        <taxon>Betaproteobacteria</taxon>
        <taxon>Burkholderiales</taxon>
        <taxon>Sphaerotilaceae</taxon>
        <taxon>Pseudaquabacterium</taxon>
    </lineage>
</organism>
<proteinExistence type="predicted"/>
<evidence type="ECO:0000313" key="7">
    <source>
        <dbReference type="Proteomes" id="UP000301751"/>
    </source>
</evidence>
<comment type="caution">
    <text evidence="4">Lacks conserved residue(s) required for the propagation of feature annotation.</text>
</comment>
<keyword evidence="6" id="KW-0645">Protease</keyword>
<accession>A0A480ANB2</accession>
<dbReference type="InterPro" id="IPR050301">
    <property type="entry name" value="NTE"/>
</dbReference>
<keyword evidence="7" id="KW-1185">Reference proteome</keyword>
<keyword evidence="1 4" id="KW-0378">Hydrolase</keyword>
<dbReference type="Pfam" id="PF01734">
    <property type="entry name" value="Patatin"/>
    <property type="match status" value="1"/>
</dbReference>
<dbReference type="PANTHER" id="PTHR14226">
    <property type="entry name" value="NEUROPATHY TARGET ESTERASE/SWISS CHEESE D.MELANOGASTER"/>
    <property type="match status" value="1"/>
</dbReference>